<proteinExistence type="inferred from homology"/>
<feature type="transmembrane region" description="Helical" evidence="13">
    <location>
        <begin position="170"/>
        <end position="203"/>
    </location>
</feature>
<name>A0ABD1J2Q5_9TELE</name>
<feature type="transmembrane region" description="Helical" evidence="13">
    <location>
        <begin position="122"/>
        <end position="147"/>
    </location>
</feature>
<dbReference type="GO" id="GO:0004930">
    <property type="term" value="F:G protein-coupled receptor activity"/>
    <property type="evidence" value="ECO:0007669"/>
    <property type="project" value="UniProtKB-KW"/>
</dbReference>
<comment type="similarity">
    <text evidence="2 11">Belongs to the G-protein coupled receptor T2R family.</text>
</comment>
<keyword evidence="5 12" id="KW-0812">Transmembrane</keyword>
<keyword evidence="15" id="KW-1185">Reference proteome</keyword>
<evidence type="ECO:0000256" key="5">
    <source>
        <dbReference type="ARBA" id="ARBA00022692"/>
    </source>
</evidence>
<evidence type="ECO:0000256" key="2">
    <source>
        <dbReference type="ARBA" id="ARBA00007376"/>
    </source>
</evidence>
<keyword evidence="10 12" id="KW-0807">Transducer</keyword>
<accession>A0ABD1J2Q5</accession>
<comment type="subcellular location">
    <subcellularLocation>
        <location evidence="1 12">Membrane</location>
        <topology evidence="1 12">Multi-pass membrane protein</topology>
    </subcellularLocation>
</comment>
<evidence type="ECO:0000256" key="1">
    <source>
        <dbReference type="ARBA" id="ARBA00004141"/>
    </source>
</evidence>
<dbReference type="InterPro" id="IPR007960">
    <property type="entry name" value="TAS2R"/>
</dbReference>
<evidence type="ECO:0000256" key="12">
    <source>
        <dbReference type="RuleBase" id="RU004424"/>
    </source>
</evidence>
<dbReference type="PANTHER" id="PTHR11394">
    <property type="entry name" value="TASTE RECEPTOR TYPE 2"/>
    <property type="match status" value="1"/>
</dbReference>
<feature type="transmembrane region" description="Helical" evidence="13">
    <location>
        <begin position="261"/>
        <end position="284"/>
    </location>
</feature>
<organism evidence="14 15">
    <name type="scientific">Coilia grayii</name>
    <name type="common">Gray's grenadier anchovy</name>
    <dbReference type="NCBI Taxonomy" id="363190"/>
    <lineage>
        <taxon>Eukaryota</taxon>
        <taxon>Metazoa</taxon>
        <taxon>Chordata</taxon>
        <taxon>Craniata</taxon>
        <taxon>Vertebrata</taxon>
        <taxon>Euteleostomi</taxon>
        <taxon>Actinopterygii</taxon>
        <taxon>Neopterygii</taxon>
        <taxon>Teleostei</taxon>
        <taxon>Clupei</taxon>
        <taxon>Clupeiformes</taxon>
        <taxon>Clupeoidei</taxon>
        <taxon>Engraulidae</taxon>
        <taxon>Coilinae</taxon>
        <taxon>Coilia</taxon>
    </lineage>
</organism>
<keyword evidence="6 13" id="KW-1133">Transmembrane helix</keyword>
<evidence type="ECO:0000256" key="9">
    <source>
        <dbReference type="ARBA" id="ARBA00023170"/>
    </source>
</evidence>
<feature type="transmembrane region" description="Helical" evidence="13">
    <location>
        <begin position="42"/>
        <end position="61"/>
    </location>
</feature>
<evidence type="ECO:0000256" key="6">
    <source>
        <dbReference type="ARBA" id="ARBA00022989"/>
    </source>
</evidence>
<evidence type="ECO:0000256" key="11">
    <source>
        <dbReference type="RuleBase" id="RU004423"/>
    </source>
</evidence>
<keyword evidence="3 12" id="KW-0919">Taste</keyword>
<dbReference type="AlphaFoldDB" id="A0ABD1J2Q5"/>
<evidence type="ECO:0000313" key="15">
    <source>
        <dbReference type="Proteomes" id="UP001591681"/>
    </source>
</evidence>
<evidence type="ECO:0000256" key="13">
    <source>
        <dbReference type="SAM" id="Phobius"/>
    </source>
</evidence>
<dbReference type="PANTHER" id="PTHR11394:SF137">
    <property type="entry name" value="C-X-C CHEMOKINE RECEPTOR TYPE 3 ISOFORM X1-RELATED"/>
    <property type="match status" value="1"/>
</dbReference>
<evidence type="ECO:0000256" key="3">
    <source>
        <dbReference type="ARBA" id="ARBA00022480"/>
    </source>
</evidence>
<keyword evidence="4 12" id="KW-0716">Sensory transduction</keyword>
<evidence type="ECO:0000256" key="8">
    <source>
        <dbReference type="ARBA" id="ARBA00023136"/>
    </source>
</evidence>
<feature type="transmembrane region" description="Helical" evidence="13">
    <location>
        <begin position="223"/>
        <end position="241"/>
    </location>
</feature>
<dbReference type="Proteomes" id="UP001591681">
    <property type="component" value="Unassembled WGS sequence"/>
</dbReference>
<dbReference type="Gene3D" id="1.20.1070.10">
    <property type="entry name" value="Rhodopsin 7-helix transmembrane proteins"/>
    <property type="match status" value="1"/>
</dbReference>
<dbReference type="SUPFAM" id="SSF81321">
    <property type="entry name" value="Family A G protein-coupled receptor-like"/>
    <property type="match status" value="1"/>
</dbReference>
<feature type="transmembrane region" description="Helical" evidence="13">
    <location>
        <begin position="6"/>
        <end position="30"/>
    </location>
</feature>
<sequence length="300" mass="34007">MEDSIFLGLNGPLCLICAVVNVFFIFCLFCPRNGSKGVKQPLKTLLLVTVVCTAILQIFFVQNMAMGSSSSYTTYHQILHIILKDLVEISMTTTVWLNVFYFSQIVPAKRAFFVWLKANIKVFTYGALVFNWAFLISNGLLDIFLILELPQNASNITGNSTDTDTQVNEIFFLAIFVVELLYLFLCLAVMMVSGCATVSYLWCHMKNVKTNKLSSSLKSQARVTITGIVQTVLYSLCNAWIMAYMLKSVLLHSKFDRKSHIFYTIISLYSFGTSINLTIGQSLFRERAVELWHKVSHSRR</sequence>
<dbReference type="EMBL" id="JBHFQA010000020">
    <property type="protein sequence ID" value="KAL2081387.1"/>
    <property type="molecule type" value="Genomic_DNA"/>
</dbReference>
<evidence type="ECO:0000256" key="7">
    <source>
        <dbReference type="ARBA" id="ARBA00023040"/>
    </source>
</evidence>
<keyword evidence="7 12" id="KW-0297">G-protein coupled receptor</keyword>
<evidence type="ECO:0000313" key="14">
    <source>
        <dbReference type="EMBL" id="KAL2081387.1"/>
    </source>
</evidence>
<reference evidence="14 15" key="1">
    <citation type="submission" date="2024-09" db="EMBL/GenBank/DDBJ databases">
        <title>A chromosome-level genome assembly of Gray's grenadier anchovy, Coilia grayii.</title>
        <authorList>
            <person name="Fu Z."/>
        </authorList>
    </citation>
    <scope>NUCLEOTIDE SEQUENCE [LARGE SCALE GENOMIC DNA]</scope>
    <source>
        <strain evidence="14">G4</strain>
        <tissue evidence="14">Muscle</tissue>
    </source>
</reference>
<dbReference type="GO" id="GO:0050909">
    <property type="term" value="P:sensory perception of taste"/>
    <property type="evidence" value="ECO:0007669"/>
    <property type="project" value="UniProtKB-KW"/>
</dbReference>
<keyword evidence="9 12" id="KW-0675">Receptor</keyword>
<keyword evidence="8 12" id="KW-0472">Membrane</keyword>
<evidence type="ECO:0000256" key="4">
    <source>
        <dbReference type="ARBA" id="ARBA00022606"/>
    </source>
</evidence>
<dbReference type="Pfam" id="PF05296">
    <property type="entry name" value="TAS2R"/>
    <property type="match status" value="1"/>
</dbReference>
<comment type="caution">
    <text evidence="14">The sequence shown here is derived from an EMBL/GenBank/DDBJ whole genome shotgun (WGS) entry which is preliminary data.</text>
</comment>
<dbReference type="GO" id="GO:0016020">
    <property type="term" value="C:membrane"/>
    <property type="evidence" value="ECO:0007669"/>
    <property type="project" value="UniProtKB-SubCell"/>
</dbReference>
<gene>
    <name evidence="14" type="ORF">ACEWY4_023240</name>
</gene>
<feature type="transmembrane region" description="Helical" evidence="13">
    <location>
        <begin position="81"/>
        <end position="101"/>
    </location>
</feature>
<evidence type="ECO:0000256" key="10">
    <source>
        <dbReference type="ARBA" id="ARBA00023224"/>
    </source>
</evidence>
<protein>
    <recommendedName>
        <fullName evidence="12">Taste receptor type 2</fullName>
    </recommendedName>
</protein>